<protein>
    <submittedName>
        <fullName evidence="1">Glycosyltransferase involved in cell wall bisynthesis</fullName>
    </submittedName>
</protein>
<accession>A0ABT1HFS1</accession>
<evidence type="ECO:0000313" key="1">
    <source>
        <dbReference type="EMBL" id="MCP2177088.1"/>
    </source>
</evidence>
<dbReference type="Proteomes" id="UP001206895">
    <property type="component" value="Unassembled WGS sequence"/>
</dbReference>
<name>A0ABT1HFS1_9NOCA</name>
<proteinExistence type="predicted"/>
<dbReference type="Gene3D" id="3.40.50.2000">
    <property type="entry name" value="Glycogen Phosphorylase B"/>
    <property type="match status" value="1"/>
</dbReference>
<comment type="caution">
    <text evidence="1">The sequence shown here is derived from an EMBL/GenBank/DDBJ whole genome shotgun (WGS) entry which is preliminary data.</text>
</comment>
<reference evidence="1 2" key="1">
    <citation type="submission" date="2022-06" db="EMBL/GenBank/DDBJ databases">
        <title>Genomic Encyclopedia of Archaeal and Bacterial Type Strains, Phase II (KMG-II): from individual species to whole genera.</title>
        <authorList>
            <person name="Goeker M."/>
        </authorList>
    </citation>
    <scope>NUCLEOTIDE SEQUENCE [LARGE SCALE GENOMIC DNA]</scope>
    <source>
        <strain evidence="1 2">DSM 44693</strain>
    </source>
</reference>
<sequence length="368" mass="40274">MTRVTYLLSKDPTVEHGGDIALSRLMIEITKTFADVSTICLSGATHLPAEEGLTRVVKPEPSVGLIPRSIAHRRSIVHERYDCEALVPAIRSFHGRTDVWVAEHSYMAETYLRTREPDRRFVINTVNTESQVWKATRGVVGKLQSPIILRDEVRVARAADALGTYEDIEADFYRSKGVTGARWIDLTLPPAQQLIFENTGPRLVFMGTRDWPPNQEAFEIAVDLWPRIAQGIDGAELYIIGAKANKPKEVELPDGVRDLGFVDDLHAFLSTCRALVAPVATGGGVRVKILDAASRGLPVIGTPEAVGSLGPVFGLTAFDDTDAFVEECRHHLLDAEFSRAQGAALFEANAARWSDSVPQSAVQALIAP</sequence>
<dbReference type="EMBL" id="JAMTCJ010000003">
    <property type="protein sequence ID" value="MCP2177088.1"/>
    <property type="molecule type" value="Genomic_DNA"/>
</dbReference>
<dbReference type="RefSeq" id="WP_253662063.1">
    <property type="nucleotide sequence ID" value="NZ_BAAAJQ010000001.1"/>
</dbReference>
<organism evidence="1 2">
    <name type="scientific">Williamsia maris</name>
    <dbReference type="NCBI Taxonomy" id="72806"/>
    <lineage>
        <taxon>Bacteria</taxon>
        <taxon>Bacillati</taxon>
        <taxon>Actinomycetota</taxon>
        <taxon>Actinomycetes</taxon>
        <taxon>Mycobacteriales</taxon>
        <taxon>Nocardiaceae</taxon>
        <taxon>Williamsia</taxon>
    </lineage>
</organism>
<dbReference type="SUPFAM" id="SSF53756">
    <property type="entry name" value="UDP-Glycosyltransferase/glycogen phosphorylase"/>
    <property type="match status" value="1"/>
</dbReference>
<evidence type="ECO:0000313" key="2">
    <source>
        <dbReference type="Proteomes" id="UP001206895"/>
    </source>
</evidence>
<gene>
    <name evidence="1" type="ORF">LX13_002916</name>
</gene>
<keyword evidence="2" id="KW-1185">Reference proteome</keyword>
<dbReference type="Pfam" id="PF13692">
    <property type="entry name" value="Glyco_trans_1_4"/>
    <property type="match status" value="1"/>
</dbReference>